<organism evidence="2 3">
    <name type="scientific">Caerostris extrusa</name>
    <name type="common">Bark spider</name>
    <name type="synonym">Caerostris bankana</name>
    <dbReference type="NCBI Taxonomy" id="172846"/>
    <lineage>
        <taxon>Eukaryota</taxon>
        <taxon>Metazoa</taxon>
        <taxon>Ecdysozoa</taxon>
        <taxon>Arthropoda</taxon>
        <taxon>Chelicerata</taxon>
        <taxon>Arachnida</taxon>
        <taxon>Araneae</taxon>
        <taxon>Araneomorphae</taxon>
        <taxon>Entelegynae</taxon>
        <taxon>Araneoidea</taxon>
        <taxon>Araneidae</taxon>
        <taxon>Caerostris</taxon>
    </lineage>
</organism>
<dbReference type="AlphaFoldDB" id="A0AAV4XMP0"/>
<keyword evidence="3" id="KW-1185">Reference proteome</keyword>
<feature type="compositionally biased region" description="Low complexity" evidence="1">
    <location>
        <begin position="15"/>
        <end position="24"/>
    </location>
</feature>
<dbReference type="Proteomes" id="UP001054945">
    <property type="component" value="Unassembled WGS sequence"/>
</dbReference>
<gene>
    <name evidence="2" type="ORF">CEXT_707401</name>
</gene>
<name>A0AAV4XMP0_CAEEX</name>
<comment type="caution">
    <text evidence="2">The sequence shown here is derived from an EMBL/GenBank/DDBJ whole genome shotgun (WGS) entry which is preliminary data.</text>
</comment>
<protein>
    <submittedName>
        <fullName evidence="2">Uncharacterized protein</fullName>
    </submittedName>
</protein>
<sequence>MNGRDLECVMNVDVGDASGSVDSSPPTDQLDTSNDVMSSNIIKQMEFELGTYKLRKQYLEGLFQHDQKYFPGQEFSPDQKKI</sequence>
<accession>A0AAV4XMP0</accession>
<feature type="compositionally biased region" description="Polar residues" evidence="1">
    <location>
        <begin position="25"/>
        <end position="34"/>
    </location>
</feature>
<evidence type="ECO:0000256" key="1">
    <source>
        <dbReference type="SAM" id="MobiDB-lite"/>
    </source>
</evidence>
<evidence type="ECO:0000313" key="2">
    <source>
        <dbReference type="EMBL" id="GIY96441.1"/>
    </source>
</evidence>
<feature type="region of interest" description="Disordered" evidence="1">
    <location>
        <begin position="15"/>
        <end position="34"/>
    </location>
</feature>
<dbReference type="EMBL" id="BPLR01018047">
    <property type="protein sequence ID" value="GIY96441.1"/>
    <property type="molecule type" value="Genomic_DNA"/>
</dbReference>
<proteinExistence type="predicted"/>
<reference evidence="2 3" key="1">
    <citation type="submission" date="2021-06" db="EMBL/GenBank/DDBJ databases">
        <title>Caerostris extrusa draft genome.</title>
        <authorList>
            <person name="Kono N."/>
            <person name="Arakawa K."/>
        </authorList>
    </citation>
    <scope>NUCLEOTIDE SEQUENCE [LARGE SCALE GENOMIC DNA]</scope>
</reference>
<evidence type="ECO:0000313" key="3">
    <source>
        <dbReference type="Proteomes" id="UP001054945"/>
    </source>
</evidence>